<dbReference type="GO" id="GO:0015421">
    <property type="term" value="F:ABC-type oligopeptide transporter activity"/>
    <property type="evidence" value="ECO:0007669"/>
    <property type="project" value="TreeGrafter"/>
</dbReference>
<dbReference type="Proteomes" id="UP000315439">
    <property type="component" value="Unassembled WGS sequence"/>
</dbReference>
<keyword evidence="11" id="KW-1185">Reference proteome</keyword>
<feature type="domain" description="ABC transmembrane type-1" evidence="9">
    <location>
        <begin position="27"/>
        <end position="323"/>
    </location>
</feature>
<protein>
    <submittedName>
        <fullName evidence="10">ABC transporter ATP-binding protein</fullName>
    </submittedName>
</protein>
<feature type="transmembrane region" description="Helical" evidence="7">
    <location>
        <begin position="271"/>
        <end position="292"/>
    </location>
</feature>
<dbReference type="SMART" id="SM00382">
    <property type="entry name" value="AAA"/>
    <property type="match status" value="1"/>
</dbReference>
<dbReference type="Pfam" id="PF00664">
    <property type="entry name" value="ABC_membrane"/>
    <property type="match status" value="1"/>
</dbReference>
<feature type="transmembrane region" description="Helical" evidence="7">
    <location>
        <begin position="187"/>
        <end position="204"/>
    </location>
</feature>
<name>A0A545UJ71_9GAMM</name>
<dbReference type="InterPro" id="IPR039421">
    <property type="entry name" value="Type_1_exporter"/>
</dbReference>
<dbReference type="SUPFAM" id="SSF90123">
    <property type="entry name" value="ABC transporter transmembrane region"/>
    <property type="match status" value="1"/>
</dbReference>
<evidence type="ECO:0000256" key="6">
    <source>
        <dbReference type="ARBA" id="ARBA00023136"/>
    </source>
</evidence>
<feature type="transmembrane region" description="Helical" evidence="7">
    <location>
        <begin position="161"/>
        <end position="181"/>
    </location>
</feature>
<dbReference type="EMBL" id="VIKS01000001">
    <property type="protein sequence ID" value="TQV89509.1"/>
    <property type="molecule type" value="Genomic_DNA"/>
</dbReference>
<dbReference type="InterPro" id="IPR017871">
    <property type="entry name" value="ABC_transporter-like_CS"/>
</dbReference>
<dbReference type="OrthoDB" id="9806127at2"/>
<dbReference type="Pfam" id="PF00005">
    <property type="entry name" value="ABC_tran"/>
    <property type="match status" value="1"/>
</dbReference>
<evidence type="ECO:0000256" key="7">
    <source>
        <dbReference type="SAM" id="Phobius"/>
    </source>
</evidence>
<dbReference type="Gene3D" id="1.20.1560.10">
    <property type="entry name" value="ABC transporter type 1, transmembrane domain"/>
    <property type="match status" value="1"/>
</dbReference>
<dbReference type="PANTHER" id="PTHR43394">
    <property type="entry name" value="ATP-DEPENDENT PERMEASE MDL1, MITOCHONDRIAL"/>
    <property type="match status" value="1"/>
</dbReference>
<dbReference type="PROSITE" id="PS00211">
    <property type="entry name" value="ABC_TRANSPORTER_1"/>
    <property type="match status" value="1"/>
</dbReference>
<keyword evidence="4 10" id="KW-0067">ATP-binding</keyword>
<evidence type="ECO:0000256" key="4">
    <source>
        <dbReference type="ARBA" id="ARBA00022840"/>
    </source>
</evidence>
<evidence type="ECO:0000313" key="11">
    <source>
        <dbReference type="Proteomes" id="UP000315439"/>
    </source>
</evidence>
<dbReference type="InterPro" id="IPR027417">
    <property type="entry name" value="P-loop_NTPase"/>
</dbReference>
<evidence type="ECO:0000256" key="5">
    <source>
        <dbReference type="ARBA" id="ARBA00022989"/>
    </source>
</evidence>
<evidence type="ECO:0000256" key="3">
    <source>
        <dbReference type="ARBA" id="ARBA00022741"/>
    </source>
</evidence>
<dbReference type="GO" id="GO:0016887">
    <property type="term" value="F:ATP hydrolysis activity"/>
    <property type="evidence" value="ECO:0007669"/>
    <property type="project" value="InterPro"/>
</dbReference>
<feature type="transmembrane region" description="Helical" evidence="7">
    <location>
        <begin position="26"/>
        <end position="54"/>
    </location>
</feature>
<dbReference type="SUPFAM" id="SSF52540">
    <property type="entry name" value="P-loop containing nucleoside triphosphate hydrolases"/>
    <property type="match status" value="1"/>
</dbReference>
<dbReference type="InterPro" id="IPR011527">
    <property type="entry name" value="ABC1_TM_dom"/>
</dbReference>
<proteinExistence type="predicted"/>
<feature type="domain" description="ABC transporter" evidence="8">
    <location>
        <begin position="365"/>
        <end position="590"/>
    </location>
</feature>
<dbReference type="GO" id="GO:0005886">
    <property type="term" value="C:plasma membrane"/>
    <property type="evidence" value="ECO:0007669"/>
    <property type="project" value="UniProtKB-SubCell"/>
</dbReference>
<comment type="caution">
    <text evidence="10">The sequence shown here is derived from an EMBL/GenBank/DDBJ whole genome shotgun (WGS) entry which is preliminary data.</text>
</comment>
<evidence type="ECO:0000313" key="10">
    <source>
        <dbReference type="EMBL" id="TQV89509.1"/>
    </source>
</evidence>
<evidence type="ECO:0000256" key="2">
    <source>
        <dbReference type="ARBA" id="ARBA00022692"/>
    </source>
</evidence>
<organism evidence="10 11">
    <name type="scientific">Aliikangiella coralliicola</name>
    <dbReference type="NCBI Taxonomy" id="2592383"/>
    <lineage>
        <taxon>Bacteria</taxon>
        <taxon>Pseudomonadati</taxon>
        <taxon>Pseudomonadota</taxon>
        <taxon>Gammaproteobacteria</taxon>
        <taxon>Oceanospirillales</taxon>
        <taxon>Pleioneaceae</taxon>
        <taxon>Aliikangiella</taxon>
    </lineage>
</organism>
<sequence length="591" mass="66014">MTTMLSQIKSLVSAFRYLYSFSPSGVIVNLVLMLLQGATAGIGILLLIPMLGFIGLEDSTMPDIQFTESLESALGFLGINLSLMTVLVVYVSILSLVAFVQYSLTVQVSKIQQRIICYFRELLHFALLKSNWQFITENKLSKFGHTLTLQIQSMGNVFQQLLLLISQMLMIFVYVTLAILLSWEISLLAVLFAAALVLPIIPFNHKIHQAGKKRLLGFSDIFQIIGEQLDSIKTIKTFNAEYFFHKKLKVANQKLEKQVVLASSANALSKLMFTIASVVFISAIFYVSLVWLEVAVSTLLLVLFIFSRLLPSIATLINTLHLLLFELPSIEDVRETIKTFRVNEQIDFSASKLKAFDSSEHDGVIEFKNVVYRYPGKALNAIDNLSFKIAINQTTVFFGPSGSGKTTTADLLVGLLMPTAGKVVINNQHLNPELLMSWRHNVAYVTQENHLFHQSIRDNLNWVSEGITEHEIWLALEQASAKDFVERLPDGLDSIIGDKGVRISGGERQRLALARALLKKPKLLVLDEATSALDKVNEQKIQSALARLKGKLTIIIIAHRDSSIRNADQVVYFGDSSDEQKISKISSINVY</sequence>
<feature type="transmembrane region" description="Helical" evidence="7">
    <location>
        <begin position="74"/>
        <end position="100"/>
    </location>
</feature>
<evidence type="ECO:0000256" key="1">
    <source>
        <dbReference type="ARBA" id="ARBA00004651"/>
    </source>
</evidence>
<dbReference type="GO" id="GO:0005524">
    <property type="term" value="F:ATP binding"/>
    <property type="evidence" value="ECO:0007669"/>
    <property type="project" value="UniProtKB-KW"/>
</dbReference>
<dbReference type="InterPro" id="IPR036640">
    <property type="entry name" value="ABC1_TM_sf"/>
</dbReference>
<evidence type="ECO:0000259" key="9">
    <source>
        <dbReference type="PROSITE" id="PS50929"/>
    </source>
</evidence>
<comment type="subcellular location">
    <subcellularLocation>
        <location evidence="1">Cell membrane</location>
        <topology evidence="1">Multi-pass membrane protein</topology>
    </subcellularLocation>
</comment>
<gene>
    <name evidence="10" type="ORF">FLL46_01095</name>
</gene>
<dbReference type="PANTHER" id="PTHR43394:SF1">
    <property type="entry name" value="ATP-BINDING CASSETTE SUB-FAMILY B MEMBER 10, MITOCHONDRIAL"/>
    <property type="match status" value="1"/>
</dbReference>
<dbReference type="PROSITE" id="PS50893">
    <property type="entry name" value="ABC_TRANSPORTER_2"/>
    <property type="match status" value="1"/>
</dbReference>
<keyword evidence="6 7" id="KW-0472">Membrane</keyword>
<evidence type="ECO:0000259" key="8">
    <source>
        <dbReference type="PROSITE" id="PS50893"/>
    </source>
</evidence>
<accession>A0A545UJ71</accession>
<dbReference type="Gene3D" id="3.40.50.300">
    <property type="entry name" value="P-loop containing nucleotide triphosphate hydrolases"/>
    <property type="match status" value="1"/>
</dbReference>
<keyword evidence="3" id="KW-0547">Nucleotide-binding</keyword>
<keyword evidence="2 7" id="KW-0812">Transmembrane</keyword>
<dbReference type="AlphaFoldDB" id="A0A545UJ71"/>
<dbReference type="InterPro" id="IPR003439">
    <property type="entry name" value="ABC_transporter-like_ATP-bd"/>
</dbReference>
<dbReference type="RefSeq" id="WP_142891573.1">
    <property type="nucleotide sequence ID" value="NZ_ML660160.1"/>
</dbReference>
<dbReference type="PROSITE" id="PS50929">
    <property type="entry name" value="ABC_TM1F"/>
    <property type="match status" value="1"/>
</dbReference>
<keyword evidence="5 7" id="KW-1133">Transmembrane helix</keyword>
<dbReference type="InterPro" id="IPR003593">
    <property type="entry name" value="AAA+_ATPase"/>
</dbReference>
<reference evidence="10 11" key="1">
    <citation type="submission" date="2019-07" db="EMBL/GenBank/DDBJ databases">
        <title>Draft genome for Aliikangiella sp. M105.</title>
        <authorList>
            <person name="Wang G."/>
        </authorList>
    </citation>
    <scope>NUCLEOTIDE SEQUENCE [LARGE SCALE GENOMIC DNA]</scope>
    <source>
        <strain evidence="10 11">M105</strain>
    </source>
</reference>